<reference evidence="1" key="2">
    <citation type="submission" date="2021-05" db="EMBL/GenBank/DDBJ databases">
        <title>Whole genome PacBio Sequel sequence of Salmonella enterica subsp. enterica.</title>
        <authorList>
            <person name="Hoffmann M."/>
            <person name="Balkey M."/>
            <person name="Luo Y."/>
        </authorList>
    </citation>
    <scope>NUCLEOTIDE SEQUENCE</scope>
    <source>
        <strain evidence="1">CFSAN012509</strain>
    </source>
</reference>
<dbReference type="EMBL" id="CP075039">
    <property type="protein sequence ID" value="QVY05909.1"/>
    <property type="molecule type" value="Genomic_DNA"/>
</dbReference>
<dbReference type="AlphaFoldDB" id="A0A8E7KNY3"/>
<evidence type="ECO:0008006" key="2">
    <source>
        <dbReference type="Google" id="ProtNLM"/>
    </source>
</evidence>
<evidence type="ECO:0000313" key="1">
    <source>
        <dbReference type="EMBL" id="QVY05909.1"/>
    </source>
</evidence>
<reference evidence="1" key="1">
    <citation type="submission" date="2018-07" db="EMBL/GenBank/DDBJ databases">
        <authorList>
            <consortium name="GenomeTrakr network: Whole genome sequencing for foodborne pathogen traceback"/>
        </authorList>
    </citation>
    <scope>NUCLEOTIDE SEQUENCE</scope>
    <source>
        <strain evidence="1">CFSAN012509</strain>
    </source>
</reference>
<proteinExistence type="predicted"/>
<protein>
    <recommendedName>
        <fullName evidence="2">DUF551 domain-containing protein</fullName>
    </recommendedName>
</protein>
<organism evidence="1">
    <name type="scientific">Salmonella enterica subsp. enterica serovar Sandiego</name>
    <dbReference type="NCBI Taxonomy" id="1151002"/>
    <lineage>
        <taxon>Bacteria</taxon>
        <taxon>Pseudomonadati</taxon>
        <taxon>Pseudomonadota</taxon>
        <taxon>Gammaproteobacteria</taxon>
        <taxon>Enterobacterales</taxon>
        <taxon>Enterobacteriaceae</taxon>
        <taxon>Salmonella</taxon>
    </lineage>
</organism>
<sequence>MRTITRERLLTILSWRETYGPGSNVVLPAEEAEELARITLVSLDATPAVVVPEEIPATLRDEIIDLCDGYEIGDVGAQEIWSACRLFIIQEESLPALV</sequence>
<gene>
    <name evidence="1" type="ORF">QW74_03755</name>
</gene>
<accession>A0A8E7KNY3</accession>
<name>A0A8E7KNY3_SALET</name>